<feature type="chain" id="PRO_5046227626" evidence="1">
    <location>
        <begin position="28"/>
        <end position="147"/>
    </location>
</feature>
<sequence length="147" mass="16107">MNILKRSSFVATVAVAALLSTAAPALAATSEMGAPSGAGYAWYNAGTHYHVGRNLFTVKDDNCGDGYRPFVYYEIYDRRTEDRTGYHYSGLLANGWVGPAGDCGGEVNISVYGPTATTDYIKWVAARRNLSNGKENYGYPWRNDTVW</sequence>
<keyword evidence="3" id="KW-1185">Reference proteome</keyword>
<reference evidence="2 3" key="1">
    <citation type="submission" date="2021-01" db="EMBL/GenBank/DDBJ databases">
        <title>Actinoplanes sp. nov. LDG1-06 isolated from lichen.</title>
        <authorList>
            <person name="Saeng-In P."/>
            <person name="Phongsopitanun W."/>
            <person name="Kanchanasin P."/>
            <person name="Yuki M."/>
            <person name="Kudo T."/>
            <person name="Ohkuma M."/>
            <person name="Tanasupawat S."/>
        </authorList>
    </citation>
    <scope>NUCLEOTIDE SEQUENCE [LARGE SCALE GENOMIC DNA]</scope>
    <source>
        <strain evidence="2 3">LDG1-06</strain>
    </source>
</reference>
<name>A0ABS2AMB9_9ACTN</name>
<protein>
    <submittedName>
        <fullName evidence="2">Uncharacterized protein</fullName>
    </submittedName>
</protein>
<organism evidence="2 3">
    <name type="scientific">Paractinoplanes ovalisporus</name>
    <dbReference type="NCBI Taxonomy" id="2810368"/>
    <lineage>
        <taxon>Bacteria</taxon>
        <taxon>Bacillati</taxon>
        <taxon>Actinomycetota</taxon>
        <taxon>Actinomycetes</taxon>
        <taxon>Micromonosporales</taxon>
        <taxon>Micromonosporaceae</taxon>
        <taxon>Paractinoplanes</taxon>
    </lineage>
</organism>
<keyword evidence="1" id="KW-0732">Signal</keyword>
<accession>A0ABS2AMB9</accession>
<evidence type="ECO:0000313" key="2">
    <source>
        <dbReference type="EMBL" id="MBM2620979.1"/>
    </source>
</evidence>
<dbReference type="Proteomes" id="UP000632138">
    <property type="component" value="Unassembled WGS sequence"/>
</dbReference>
<gene>
    <name evidence="2" type="ORF">JIG36_36315</name>
</gene>
<evidence type="ECO:0000313" key="3">
    <source>
        <dbReference type="Proteomes" id="UP000632138"/>
    </source>
</evidence>
<evidence type="ECO:0000256" key="1">
    <source>
        <dbReference type="SAM" id="SignalP"/>
    </source>
</evidence>
<comment type="caution">
    <text evidence="2">The sequence shown here is derived from an EMBL/GenBank/DDBJ whole genome shotgun (WGS) entry which is preliminary data.</text>
</comment>
<dbReference type="EMBL" id="JAENHP010000017">
    <property type="protein sequence ID" value="MBM2620979.1"/>
    <property type="molecule type" value="Genomic_DNA"/>
</dbReference>
<proteinExistence type="predicted"/>
<dbReference type="RefSeq" id="WP_203380964.1">
    <property type="nucleotide sequence ID" value="NZ_JAENHP010000017.1"/>
</dbReference>
<feature type="signal peptide" evidence="1">
    <location>
        <begin position="1"/>
        <end position="27"/>
    </location>
</feature>